<reference evidence="1" key="1">
    <citation type="submission" date="2021-06" db="EMBL/GenBank/DDBJ databases">
        <authorList>
            <person name="Kallberg Y."/>
            <person name="Tangrot J."/>
            <person name="Rosling A."/>
        </authorList>
    </citation>
    <scope>NUCLEOTIDE SEQUENCE</scope>
    <source>
        <strain evidence="1">CL356</strain>
    </source>
</reference>
<dbReference type="EMBL" id="CAJVPT010000283">
    <property type="protein sequence ID" value="CAG8442012.1"/>
    <property type="molecule type" value="Genomic_DNA"/>
</dbReference>
<comment type="caution">
    <text evidence="1">The sequence shown here is derived from an EMBL/GenBank/DDBJ whole genome shotgun (WGS) entry which is preliminary data.</text>
</comment>
<gene>
    <name evidence="1" type="ORF">ACOLOM_LOCUS291</name>
</gene>
<protein>
    <submittedName>
        <fullName evidence="1">15259_t:CDS:1</fullName>
    </submittedName>
</protein>
<dbReference type="Proteomes" id="UP000789525">
    <property type="component" value="Unassembled WGS sequence"/>
</dbReference>
<proteinExistence type="predicted"/>
<evidence type="ECO:0000313" key="2">
    <source>
        <dbReference type="Proteomes" id="UP000789525"/>
    </source>
</evidence>
<name>A0ACA9JY96_9GLOM</name>
<keyword evidence="2" id="KW-1185">Reference proteome</keyword>
<organism evidence="1 2">
    <name type="scientific">Acaulospora colombiana</name>
    <dbReference type="NCBI Taxonomy" id="27376"/>
    <lineage>
        <taxon>Eukaryota</taxon>
        <taxon>Fungi</taxon>
        <taxon>Fungi incertae sedis</taxon>
        <taxon>Mucoromycota</taxon>
        <taxon>Glomeromycotina</taxon>
        <taxon>Glomeromycetes</taxon>
        <taxon>Diversisporales</taxon>
        <taxon>Acaulosporaceae</taxon>
        <taxon>Acaulospora</taxon>
    </lineage>
</organism>
<accession>A0ACA9JY96</accession>
<sequence length="219" mass="25256">MSSKRTKGVTVVYPIVYGNVATLLPQKKVPDSDHTHKWTVSVRGINGSDISHFVKKVTFKLHETYSNPQRGTFVEQPPFEITETGWGEFELSIKLQFVEPGEKPVSLYHNLRLHPYEEDGSISTVNRNKPVQSFQYDELVFTDPSEALYQILTQHPIPTLPLRSSPNMPYSLQAEQDELRKIDEAYKKVQEQLVLYKNKMEKITKELDDVKGNLEQHKK</sequence>
<evidence type="ECO:0000313" key="1">
    <source>
        <dbReference type="EMBL" id="CAG8442012.1"/>
    </source>
</evidence>